<reference evidence="1" key="1">
    <citation type="journal article" date="2021" name="Nat. Commun.">
        <title>Genetic determinants of endophytism in the Arabidopsis root mycobiome.</title>
        <authorList>
            <person name="Mesny F."/>
            <person name="Miyauchi S."/>
            <person name="Thiergart T."/>
            <person name="Pickel B."/>
            <person name="Atanasova L."/>
            <person name="Karlsson M."/>
            <person name="Huettel B."/>
            <person name="Barry K.W."/>
            <person name="Haridas S."/>
            <person name="Chen C."/>
            <person name="Bauer D."/>
            <person name="Andreopoulos W."/>
            <person name="Pangilinan J."/>
            <person name="LaButti K."/>
            <person name="Riley R."/>
            <person name="Lipzen A."/>
            <person name="Clum A."/>
            <person name="Drula E."/>
            <person name="Henrissat B."/>
            <person name="Kohler A."/>
            <person name="Grigoriev I.V."/>
            <person name="Martin F.M."/>
            <person name="Hacquard S."/>
        </authorList>
    </citation>
    <scope>NUCLEOTIDE SEQUENCE</scope>
    <source>
        <strain evidence="1">MPI-CAGE-CH-0243</strain>
    </source>
</reference>
<accession>A0A9P9DKQ0</accession>
<evidence type="ECO:0000313" key="2">
    <source>
        <dbReference type="Proteomes" id="UP000700596"/>
    </source>
</evidence>
<evidence type="ECO:0000313" key="1">
    <source>
        <dbReference type="EMBL" id="KAH7120938.1"/>
    </source>
</evidence>
<dbReference type="EMBL" id="JAGMWT010000010">
    <property type="protein sequence ID" value="KAH7120938.1"/>
    <property type="molecule type" value="Genomic_DNA"/>
</dbReference>
<keyword evidence="2" id="KW-1185">Reference proteome</keyword>
<dbReference type="AlphaFoldDB" id="A0A9P9DKQ0"/>
<proteinExistence type="predicted"/>
<dbReference type="Proteomes" id="UP000700596">
    <property type="component" value="Unassembled WGS sequence"/>
</dbReference>
<sequence length="225" mass="25666">MFASDRMIRLGSCVMLREHHQAEIADFEEFRWIIQYGDTDVWYKKPSRMRLRQMARQERAGREPEDLPVHEDFVAPLIIEVPRVWASAALTTSVDDDITECKSSHTISPDSDVCEACTEEKIEALSSTPLQYCVVVSAWQAGKTTACGKFYHIGACAYRIIRCGSREAAISNAMHVARFGWNVVFSCVLRLGETSDERSGPFERVDELWNLAEEVEDESTIRIFY</sequence>
<dbReference type="OrthoDB" id="3946340at2759"/>
<name>A0A9P9DKQ0_9PLEO</name>
<protein>
    <submittedName>
        <fullName evidence="1">Uncharacterized protein</fullName>
    </submittedName>
</protein>
<gene>
    <name evidence="1" type="ORF">B0J11DRAFT_490671</name>
</gene>
<organism evidence="1 2">
    <name type="scientific">Dendryphion nanum</name>
    <dbReference type="NCBI Taxonomy" id="256645"/>
    <lineage>
        <taxon>Eukaryota</taxon>
        <taxon>Fungi</taxon>
        <taxon>Dikarya</taxon>
        <taxon>Ascomycota</taxon>
        <taxon>Pezizomycotina</taxon>
        <taxon>Dothideomycetes</taxon>
        <taxon>Pleosporomycetidae</taxon>
        <taxon>Pleosporales</taxon>
        <taxon>Torulaceae</taxon>
        <taxon>Dendryphion</taxon>
    </lineage>
</organism>
<comment type="caution">
    <text evidence="1">The sequence shown here is derived from an EMBL/GenBank/DDBJ whole genome shotgun (WGS) entry which is preliminary data.</text>
</comment>